<dbReference type="NCBIfam" id="TIGR01730">
    <property type="entry name" value="RND_mfp"/>
    <property type="match status" value="1"/>
</dbReference>
<organism evidence="7 8">
    <name type="scientific">Shewanella jiangmenensis</name>
    <dbReference type="NCBI Taxonomy" id="2837387"/>
    <lineage>
        <taxon>Bacteria</taxon>
        <taxon>Pseudomonadati</taxon>
        <taxon>Pseudomonadota</taxon>
        <taxon>Gammaproteobacteria</taxon>
        <taxon>Alteromonadales</taxon>
        <taxon>Shewanellaceae</taxon>
        <taxon>Shewanella</taxon>
    </lineage>
</organism>
<dbReference type="InterPro" id="IPR006143">
    <property type="entry name" value="RND_pump_MFP"/>
</dbReference>
<dbReference type="PROSITE" id="PS51257">
    <property type="entry name" value="PROKAR_LIPOPROTEIN"/>
    <property type="match status" value="1"/>
</dbReference>
<dbReference type="EMBL" id="JAHEPS010000015">
    <property type="protein sequence ID" value="MBT1446577.1"/>
    <property type="molecule type" value="Genomic_DNA"/>
</dbReference>
<dbReference type="Gene3D" id="1.10.287.470">
    <property type="entry name" value="Helix hairpin bin"/>
    <property type="match status" value="1"/>
</dbReference>
<dbReference type="Gene3D" id="2.40.50.100">
    <property type="match status" value="1"/>
</dbReference>
<feature type="domain" description="Multidrug resistance protein MdtA-like C-terminal permuted SH3" evidence="6">
    <location>
        <begin position="282"/>
        <end position="341"/>
    </location>
</feature>
<reference evidence="7 8" key="1">
    <citation type="submission" date="2021-05" db="EMBL/GenBank/DDBJ databases">
        <title>Shewanella sp. JM162201.</title>
        <authorList>
            <person name="Xu S."/>
            <person name="Li A."/>
        </authorList>
    </citation>
    <scope>NUCLEOTIDE SEQUENCE [LARGE SCALE GENOMIC DNA]</scope>
    <source>
        <strain evidence="7 8">JM162201</strain>
    </source>
</reference>
<evidence type="ECO:0000256" key="4">
    <source>
        <dbReference type="SAM" id="SignalP"/>
    </source>
</evidence>
<dbReference type="InterPro" id="IPR058625">
    <property type="entry name" value="MdtA-like_BSH"/>
</dbReference>
<dbReference type="Gene3D" id="2.40.30.170">
    <property type="match status" value="1"/>
</dbReference>
<proteinExistence type="inferred from homology"/>
<keyword evidence="8" id="KW-1185">Reference proteome</keyword>
<evidence type="ECO:0000256" key="2">
    <source>
        <dbReference type="ARBA" id="ARBA00009477"/>
    </source>
</evidence>
<comment type="similarity">
    <text evidence="2">Belongs to the membrane fusion protein (MFP) (TC 8.A.1) family.</text>
</comment>
<keyword evidence="4" id="KW-0732">Signal</keyword>
<dbReference type="RefSeq" id="WP_214508773.1">
    <property type="nucleotide sequence ID" value="NZ_JAHEPS010000015.1"/>
</dbReference>
<evidence type="ECO:0000313" key="8">
    <source>
        <dbReference type="Proteomes" id="UP001195903"/>
    </source>
</evidence>
<evidence type="ECO:0000256" key="3">
    <source>
        <dbReference type="ARBA" id="ARBA00022448"/>
    </source>
</evidence>
<protein>
    <submittedName>
        <fullName evidence="7">Efflux RND transporter periplasmic adaptor subunit</fullName>
    </submittedName>
</protein>
<dbReference type="InterPro" id="IPR058627">
    <property type="entry name" value="MdtA-like_C"/>
</dbReference>
<comment type="subcellular location">
    <subcellularLocation>
        <location evidence="1">Cell envelope</location>
    </subcellularLocation>
</comment>
<dbReference type="PANTHER" id="PTHR30469:SF20">
    <property type="entry name" value="EFFLUX RND TRANSPORTER PERIPLASMIC ADAPTOR SUBUNIT"/>
    <property type="match status" value="1"/>
</dbReference>
<dbReference type="Gene3D" id="2.40.420.20">
    <property type="match status" value="1"/>
</dbReference>
<dbReference type="SUPFAM" id="SSF111369">
    <property type="entry name" value="HlyD-like secretion proteins"/>
    <property type="match status" value="1"/>
</dbReference>
<evidence type="ECO:0000259" key="5">
    <source>
        <dbReference type="Pfam" id="PF25917"/>
    </source>
</evidence>
<dbReference type="Pfam" id="PF25967">
    <property type="entry name" value="RND-MFP_C"/>
    <property type="match status" value="1"/>
</dbReference>
<evidence type="ECO:0000313" key="7">
    <source>
        <dbReference type="EMBL" id="MBT1446577.1"/>
    </source>
</evidence>
<feature type="chain" id="PRO_5047054010" evidence="4">
    <location>
        <begin position="23"/>
        <end position="358"/>
    </location>
</feature>
<evidence type="ECO:0000256" key="1">
    <source>
        <dbReference type="ARBA" id="ARBA00004196"/>
    </source>
</evidence>
<keyword evidence="3" id="KW-0813">Transport</keyword>
<feature type="signal peptide" evidence="4">
    <location>
        <begin position="1"/>
        <end position="22"/>
    </location>
</feature>
<comment type="caution">
    <text evidence="7">The sequence shown here is derived from an EMBL/GenBank/DDBJ whole genome shotgun (WGS) entry which is preliminary data.</text>
</comment>
<dbReference type="Proteomes" id="UP001195903">
    <property type="component" value="Unassembled WGS sequence"/>
</dbReference>
<feature type="domain" description="Multidrug resistance protein MdtA-like barrel-sandwich hybrid" evidence="5">
    <location>
        <begin position="66"/>
        <end position="188"/>
    </location>
</feature>
<evidence type="ECO:0000259" key="6">
    <source>
        <dbReference type="Pfam" id="PF25967"/>
    </source>
</evidence>
<name>A0ABS5V819_9GAMM</name>
<gene>
    <name evidence="7" type="ORF">KJI95_18945</name>
</gene>
<accession>A0ABS5V819</accession>
<sequence length="358" mass="38095">MKSTSARFALSALSIFVVSWLAGCGDKVATETTAAPVSRPAVILTLQPQGVSQTSFTGVVRSAERAELAFRQSGKLETMTVQEGDKVSRGQVLATLDPKELKTALSSAEVEFNQANADYERGNKIFKASQAISRSDLEQLKAKRDLAANKVTKARQDLENTAITAPFAGVVSQKLQNNFATVQANQTVYVLHNPDDMEVLINVPGKLFLEPVKGQKAVAEIEGLPGKRFNLTYRYFASDADPVSQTYQVVLGFDDPSGVALLPGMSARVFAVMDETASASTILVPIDAVVPSNTGTQFVWLVGSDDAVAQKPVKVGNILGNQIEVLEGLSVGDRVVVAGVQALTAGMKVHPMAAEGTR</sequence>
<dbReference type="Pfam" id="PF25917">
    <property type="entry name" value="BSH_RND"/>
    <property type="match status" value="1"/>
</dbReference>
<dbReference type="PANTHER" id="PTHR30469">
    <property type="entry name" value="MULTIDRUG RESISTANCE PROTEIN MDTA"/>
    <property type="match status" value="1"/>
</dbReference>